<dbReference type="InterPro" id="IPR006311">
    <property type="entry name" value="TAT_signal"/>
</dbReference>
<dbReference type="Proteomes" id="UP000599109">
    <property type="component" value="Unassembled WGS sequence"/>
</dbReference>
<proteinExistence type="predicted"/>
<evidence type="ECO:0000313" key="3">
    <source>
        <dbReference type="Proteomes" id="UP000599109"/>
    </source>
</evidence>
<sequence>MSNENKRRDFLATALAVGATGIVAPVGSARAAPARLGVTGTGRLTAHAIDTFFGVTGAGLQIDLNIRNGNSDQYRLVKTVYTVTGGRTAAPILIGDEFRTGRYELLLHLDDYFLQRGAALPSPNFLTKVPLRFAIYDPNQNFHVPVLFSPWGYSYYRGS</sequence>
<dbReference type="SUPFAM" id="SSF49472">
    <property type="entry name" value="Transthyretin (synonym: prealbumin)"/>
    <property type="match status" value="1"/>
</dbReference>
<protein>
    <submittedName>
        <fullName evidence="2">Hydroxyisourate hydrolase</fullName>
    </submittedName>
</protein>
<feature type="domain" description="Transthyretin/hydroxyisourate hydrolase" evidence="1">
    <location>
        <begin position="44"/>
        <end position="158"/>
    </location>
</feature>
<dbReference type="Pfam" id="PF00576">
    <property type="entry name" value="Transthyretin"/>
    <property type="match status" value="1"/>
</dbReference>
<dbReference type="AlphaFoldDB" id="A0A936YVF9"/>
<dbReference type="RefSeq" id="WP_201673075.1">
    <property type="nucleotide sequence ID" value="NZ_JAEQNE010000001.1"/>
</dbReference>
<dbReference type="GO" id="GO:0006144">
    <property type="term" value="P:purine nucleobase metabolic process"/>
    <property type="evidence" value="ECO:0007669"/>
    <property type="project" value="TreeGrafter"/>
</dbReference>
<keyword evidence="2" id="KW-0378">Hydrolase</keyword>
<evidence type="ECO:0000259" key="1">
    <source>
        <dbReference type="Pfam" id="PF00576"/>
    </source>
</evidence>
<name>A0A936YVF9_9BURK</name>
<evidence type="ECO:0000313" key="2">
    <source>
        <dbReference type="EMBL" id="MBL0390473.1"/>
    </source>
</evidence>
<dbReference type="InterPro" id="IPR023416">
    <property type="entry name" value="Transthyretin/HIU_hydrolase_d"/>
</dbReference>
<dbReference type="Gene3D" id="2.60.40.180">
    <property type="entry name" value="Transthyretin/hydroxyisourate hydrolase domain"/>
    <property type="match status" value="1"/>
</dbReference>
<keyword evidence="3" id="KW-1185">Reference proteome</keyword>
<dbReference type="GO" id="GO:0016787">
    <property type="term" value="F:hydrolase activity"/>
    <property type="evidence" value="ECO:0007669"/>
    <property type="project" value="UniProtKB-KW"/>
</dbReference>
<organism evidence="2 3">
    <name type="scientific">Ramlibacter monticola</name>
    <dbReference type="NCBI Taxonomy" id="1926872"/>
    <lineage>
        <taxon>Bacteria</taxon>
        <taxon>Pseudomonadati</taxon>
        <taxon>Pseudomonadota</taxon>
        <taxon>Betaproteobacteria</taxon>
        <taxon>Burkholderiales</taxon>
        <taxon>Comamonadaceae</taxon>
        <taxon>Ramlibacter</taxon>
    </lineage>
</organism>
<reference evidence="2 3" key="1">
    <citation type="journal article" date="2017" name="Int. J. Syst. Evol. Microbiol.">
        <title>Ramlibacter monticola sp. nov., isolated from forest soil.</title>
        <authorList>
            <person name="Chaudhary D.K."/>
            <person name="Kim J."/>
        </authorList>
    </citation>
    <scope>NUCLEOTIDE SEQUENCE [LARGE SCALE GENOMIC DNA]</scope>
    <source>
        <strain evidence="2 3">KACC 19175</strain>
    </source>
</reference>
<accession>A0A936YVF9</accession>
<dbReference type="EMBL" id="JAEQNE010000001">
    <property type="protein sequence ID" value="MBL0390473.1"/>
    <property type="molecule type" value="Genomic_DNA"/>
</dbReference>
<dbReference type="PANTHER" id="PTHR10395:SF7">
    <property type="entry name" value="5-HYDROXYISOURATE HYDROLASE"/>
    <property type="match status" value="1"/>
</dbReference>
<comment type="caution">
    <text evidence="2">The sequence shown here is derived from an EMBL/GenBank/DDBJ whole genome shotgun (WGS) entry which is preliminary data.</text>
</comment>
<dbReference type="PANTHER" id="PTHR10395">
    <property type="entry name" value="URICASE AND TRANSTHYRETIN-RELATED"/>
    <property type="match status" value="1"/>
</dbReference>
<dbReference type="InterPro" id="IPR036817">
    <property type="entry name" value="Transthyretin/HIU_hydrolase_sf"/>
</dbReference>
<dbReference type="PROSITE" id="PS51318">
    <property type="entry name" value="TAT"/>
    <property type="match status" value="1"/>
</dbReference>
<gene>
    <name evidence="2" type="ORF">JJ685_04895</name>
</gene>